<dbReference type="PANTHER" id="PTHR10357:SF179">
    <property type="entry name" value="NEUTRAL AND BASIC AMINO ACID TRANSPORT PROTEIN RBAT"/>
    <property type="match status" value="1"/>
</dbReference>
<dbReference type="Gene3D" id="3.90.400.10">
    <property type="entry name" value="Oligo-1,6-glucosidase, Domain 2"/>
    <property type="match status" value="1"/>
</dbReference>
<dbReference type="RefSeq" id="WP_167696200.1">
    <property type="nucleotide sequence ID" value="NZ_JAATLM010000001.1"/>
</dbReference>
<name>A0A968GGG1_9SPIO</name>
<proteinExistence type="inferred from homology"/>
<dbReference type="GO" id="GO:0004556">
    <property type="term" value="F:alpha-amylase activity"/>
    <property type="evidence" value="ECO:0007669"/>
    <property type="project" value="TreeGrafter"/>
</dbReference>
<dbReference type="InterPro" id="IPR006047">
    <property type="entry name" value="GH13_cat_dom"/>
</dbReference>
<gene>
    <name evidence="3" type="ORF">HCT48_07710</name>
</gene>
<sequence length="516" mass="59907">MNHLENKVIYQIYPKSFMDSNGDGVGDLKGIISKLEYLAGLGIDYLWLSPINQSPQRDNGYDISDYYAIDPRFGTLEDYKLLIHEAAKWNIKIMMDLVLNHTSTDHAWFQKALAGDAHYQKFYYFSDRPTTATSVFGGSAWNFVPELNKYYFCLFDKTQADLNWDNPEVRQEIYKMVNYWIDLGVQGFRLDVIDSISKDLNNNIVSRGPRFIEYLSELSDQTFQDKILTVGECWNPPLEQMYAMCGEHGLFQAFHFADITHNHRPNKWNLDPLSLKTVVEVYEKWQNQYAGAPAWAMNNHDSPRLLSLWLDDQTYRYESATLLITLYSMFKGNLYLYQGEEIGMTNAHQEDINWYNDIETLNAYQEMKEQGLSEEEIMQKIMKVSRDNARVSMHWNASTYAGFSTVKPWLGLAQNHTTVNVANDLANPQHSIYYYYKSILALRKNFYPHINTMATFHVDDSILTITYPTHKLYANFSAKATDYTPPLAPILISNYEENLPHQLQPYQAIIYQIANG</sequence>
<dbReference type="GO" id="GO:0009313">
    <property type="term" value="P:oligosaccharide catabolic process"/>
    <property type="evidence" value="ECO:0007669"/>
    <property type="project" value="TreeGrafter"/>
</dbReference>
<dbReference type="EMBL" id="JAATLM010000001">
    <property type="protein sequence ID" value="NIZ70091.1"/>
    <property type="molecule type" value="Genomic_DNA"/>
</dbReference>
<accession>A0A968GGG1</accession>
<dbReference type="InterPro" id="IPR017853">
    <property type="entry name" value="GH"/>
</dbReference>
<keyword evidence="4" id="KW-1185">Reference proteome</keyword>
<comment type="caution">
    <text evidence="3">The sequence shown here is derived from an EMBL/GenBank/DDBJ whole genome shotgun (WGS) entry which is preliminary data.</text>
</comment>
<protein>
    <recommendedName>
        <fullName evidence="2">Glycosyl hydrolase family 13 catalytic domain-containing protein</fullName>
    </recommendedName>
</protein>
<comment type="similarity">
    <text evidence="1">Belongs to the glycosyl hydrolase 13 family.</text>
</comment>
<dbReference type="Gene3D" id="3.20.20.80">
    <property type="entry name" value="Glycosidases"/>
    <property type="match status" value="1"/>
</dbReference>
<organism evidence="3 4">
    <name type="scientific">Entomospira culicis</name>
    <dbReference type="NCBI Taxonomy" id="2719989"/>
    <lineage>
        <taxon>Bacteria</taxon>
        <taxon>Pseudomonadati</taxon>
        <taxon>Spirochaetota</taxon>
        <taxon>Spirochaetia</taxon>
        <taxon>Spirochaetales</taxon>
        <taxon>Spirochaetaceae</taxon>
        <taxon>Entomospira</taxon>
    </lineage>
</organism>
<dbReference type="CDD" id="cd11333">
    <property type="entry name" value="AmyAc_SI_OligoGlu_DGase"/>
    <property type="match status" value="1"/>
</dbReference>
<evidence type="ECO:0000313" key="4">
    <source>
        <dbReference type="Proteomes" id="UP000778951"/>
    </source>
</evidence>
<evidence type="ECO:0000259" key="2">
    <source>
        <dbReference type="SMART" id="SM00642"/>
    </source>
</evidence>
<reference evidence="3" key="1">
    <citation type="submission" date="2020-03" db="EMBL/GenBank/DDBJ databases">
        <title>Spirochaetal bacteria isolated from arthropods constitute a novel genus Entomospira genus novum within the order Spirochaetales.</title>
        <authorList>
            <person name="Grana-Miraglia L."/>
            <person name="Sikutova S."/>
            <person name="Fingerle V."/>
            <person name="Sing A."/>
            <person name="Castillo-Ramirez S."/>
            <person name="Margos G."/>
            <person name="Rudolf I."/>
        </authorList>
    </citation>
    <scope>NUCLEOTIDE SEQUENCE</scope>
    <source>
        <strain evidence="3">BR149</strain>
    </source>
</reference>
<dbReference type="SMART" id="SM00642">
    <property type="entry name" value="Aamy"/>
    <property type="match status" value="1"/>
</dbReference>
<dbReference type="InterPro" id="IPR045857">
    <property type="entry name" value="O16G_dom_2"/>
</dbReference>
<dbReference type="PANTHER" id="PTHR10357">
    <property type="entry name" value="ALPHA-AMYLASE FAMILY MEMBER"/>
    <property type="match status" value="1"/>
</dbReference>
<dbReference type="Proteomes" id="UP000778951">
    <property type="component" value="Unassembled WGS sequence"/>
</dbReference>
<dbReference type="AlphaFoldDB" id="A0A968GGG1"/>
<evidence type="ECO:0000313" key="3">
    <source>
        <dbReference type="EMBL" id="NIZ70091.1"/>
    </source>
</evidence>
<evidence type="ECO:0000256" key="1">
    <source>
        <dbReference type="ARBA" id="ARBA00008061"/>
    </source>
</evidence>
<dbReference type="SUPFAM" id="SSF51445">
    <property type="entry name" value="(Trans)glycosidases"/>
    <property type="match status" value="1"/>
</dbReference>
<dbReference type="Pfam" id="PF00128">
    <property type="entry name" value="Alpha-amylase"/>
    <property type="match status" value="1"/>
</dbReference>
<feature type="domain" description="Glycosyl hydrolase family 13 catalytic" evidence="2">
    <location>
        <begin position="11"/>
        <end position="390"/>
    </location>
</feature>